<name>A0AAV2YQD3_9STRA</name>
<reference evidence="1" key="2">
    <citation type="journal article" date="2023" name="Microbiol Resour">
        <title>Decontamination and Annotation of the Draft Genome Sequence of the Oomycete Lagenidium giganteum ARSEF 373.</title>
        <authorList>
            <person name="Morgan W.R."/>
            <person name="Tartar A."/>
        </authorList>
    </citation>
    <scope>NUCLEOTIDE SEQUENCE</scope>
    <source>
        <strain evidence="1">ARSEF 373</strain>
    </source>
</reference>
<comment type="caution">
    <text evidence="1">The sequence shown here is derived from an EMBL/GenBank/DDBJ whole genome shotgun (WGS) entry which is preliminary data.</text>
</comment>
<evidence type="ECO:0000313" key="2">
    <source>
        <dbReference type="Proteomes" id="UP001146120"/>
    </source>
</evidence>
<organism evidence="1 2">
    <name type="scientific">Lagenidium giganteum</name>
    <dbReference type="NCBI Taxonomy" id="4803"/>
    <lineage>
        <taxon>Eukaryota</taxon>
        <taxon>Sar</taxon>
        <taxon>Stramenopiles</taxon>
        <taxon>Oomycota</taxon>
        <taxon>Peronosporomycetes</taxon>
        <taxon>Pythiales</taxon>
        <taxon>Pythiaceae</taxon>
    </lineage>
</organism>
<reference evidence="1" key="1">
    <citation type="submission" date="2022-11" db="EMBL/GenBank/DDBJ databases">
        <authorList>
            <person name="Morgan W.R."/>
            <person name="Tartar A."/>
        </authorList>
    </citation>
    <scope>NUCLEOTIDE SEQUENCE</scope>
    <source>
        <strain evidence="1">ARSEF 373</strain>
    </source>
</reference>
<sequence length="115" mass="12569">MTREEEVVDSDSPVMDQFNANLDPGWMEVMINFDAAQFGVLWALVEDAVLPKWSIHDTVLDCACTLSASGGEGLNPLQRLSLWTAALQTLPIVRLAFDLPPPPAGFSPNRVTLSE</sequence>
<protein>
    <submittedName>
        <fullName evidence="1">Uncharacterized protein</fullName>
    </submittedName>
</protein>
<accession>A0AAV2YQD3</accession>
<dbReference type="AlphaFoldDB" id="A0AAV2YQD3"/>
<dbReference type="EMBL" id="DAKRPA010000198">
    <property type="protein sequence ID" value="DAZ95589.1"/>
    <property type="molecule type" value="Genomic_DNA"/>
</dbReference>
<dbReference type="Proteomes" id="UP001146120">
    <property type="component" value="Unassembled WGS sequence"/>
</dbReference>
<proteinExistence type="predicted"/>
<gene>
    <name evidence="1" type="ORF">N0F65_006075</name>
</gene>
<keyword evidence="2" id="KW-1185">Reference proteome</keyword>
<evidence type="ECO:0000313" key="1">
    <source>
        <dbReference type="EMBL" id="DAZ95589.1"/>
    </source>
</evidence>